<gene>
    <name evidence="1" type="ORF">HPB49_008306</name>
</gene>
<evidence type="ECO:0000313" key="2">
    <source>
        <dbReference type="Proteomes" id="UP000821865"/>
    </source>
</evidence>
<protein>
    <submittedName>
        <fullName evidence="1">Uncharacterized protein</fullName>
    </submittedName>
</protein>
<proteinExistence type="predicted"/>
<accession>A0ACB8DNP7</accession>
<sequence>MRELEAPQVKILNARMMGRAEITILTFERPSLPRRGIFDGGVHHCYQHRPRPQFCTMCFGTGHRADVCPDSNRPRCRNFAQIIHDLAQEHECPPCSPNCNGGHPADDPDCEVHCTADKVVRQAAHLKRLQLREEEHAANDEPNKVPIETPSNSRSRSRSRYRS</sequence>
<comment type="caution">
    <text evidence="1">The sequence shown here is derived from an EMBL/GenBank/DDBJ whole genome shotgun (WGS) entry which is preliminary data.</text>
</comment>
<name>A0ACB8DNP7_DERSI</name>
<keyword evidence="2" id="KW-1185">Reference proteome</keyword>
<dbReference type="Proteomes" id="UP000821865">
    <property type="component" value="Chromosome 10"/>
</dbReference>
<dbReference type="EMBL" id="CM023479">
    <property type="protein sequence ID" value="KAH7974006.1"/>
    <property type="molecule type" value="Genomic_DNA"/>
</dbReference>
<reference evidence="1" key="1">
    <citation type="submission" date="2020-05" db="EMBL/GenBank/DDBJ databases">
        <title>Large-scale comparative analyses of tick genomes elucidate their genetic diversity and vector capacities.</title>
        <authorList>
            <person name="Jia N."/>
            <person name="Wang J."/>
            <person name="Shi W."/>
            <person name="Du L."/>
            <person name="Sun Y."/>
            <person name="Zhan W."/>
            <person name="Jiang J."/>
            <person name="Wang Q."/>
            <person name="Zhang B."/>
            <person name="Ji P."/>
            <person name="Sakyi L.B."/>
            <person name="Cui X."/>
            <person name="Yuan T."/>
            <person name="Jiang B."/>
            <person name="Yang W."/>
            <person name="Lam T.T.-Y."/>
            <person name="Chang Q."/>
            <person name="Ding S."/>
            <person name="Wang X."/>
            <person name="Zhu J."/>
            <person name="Ruan X."/>
            <person name="Zhao L."/>
            <person name="Wei J."/>
            <person name="Que T."/>
            <person name="Du C."/>
            <person name="Cheng J."/>
            <person name="Dai P."/>
            <person name="Han X."/>
            <person name="Huang E."/>
            <person name="Gao Y."/>
            <person name="Liu J."/>
            <person name="Shao H."/>
            <person name="Ye R."/>
            <person name="Li L."/>
            <person name="Wei W."/>
            <person name="Wang X."/>
            <person name="Wang C."/>
            <person name="Yang T."/>
            <person name="Huo Q."/>
            <person name="Li W."/>
            <person name="Guo W."/>
            <person name="Chen H."/>
            <person name="Zhou L."/>
            <person name="Ni X."/>
            <person name="Tian J."/>
            <person name="Zhou Y."/>
            <person name="Sheng Y."/>
            <person name="Liu T."/>
            <person name="Pan Y."/>
            <person name="Xia L."/>
            <person name="Li J."/>
            <person name="Zhao F."/>
            <person name="Cao W."/>
        </authorList>
    </citation>
    <scope>NUCLEOTIDE SEQUENCE</scope>
    <source>
        <strain evidence="1">Dsil-2018</strain>
    </source>
</reference>
<organism evidence="1 2">
    <name type="scientific">Dermacentor silvarum</name>
    <name type="common">Tick</name>
    <dbReference type="NCBI Taxonomy" id="543639"/>
    <lineage>
        <taxon>Eukaryota</taxon>
        <taxon>Metazoa</taxon>
        <taxon>Ecdysozoa</taxon>
        <taxon>Arthropoda</taxon>
        <taxon>Chelicerata</taxon>
        <taxon>Arachnida</taxon>
        <taxon>Acari</taxon>
        <taxon>Parasitiformes</taxon>
        <taxon>Ixodida</taxon>
        <taxon>Ixodoidea</taxon>
        <taxon>Ixodidae</taxon>
        <taxon>Rhipicephalinae</taxon>
        <taxon>Dermacentor</taxon>
    </lineage>
</organism>
<evidence type="ECO:0000313" key="1">
    <source>
        <dbReference type="EMBL" id="KAH7974006.1"/>
    </source>
</evidence>